<evidence type="ECO:0000256" key="6">
    <source>
        <dbReference type="ARBA" id="ARBA00023316"/>
    </source>
</evidence>
<dbReference type="SUPFAM" id="SSF47090">
    <property type="entry name" value="PGBD-like"/>
    <property type="match status" value="1"/>
</dbReference>
<gene>
    <name evidence="11" type="ORF">FNZ56_05610</name>
</gene>
<feature type="compositionally biased region" description="Low complexity" evidence="8">
    <location>
        <begin position="395"/>
        <end position="409"/>
    </location>
</feature>
<evidence type="ECO:0000256" key="8">
    <source>
        <dbReference type="SAM" id="MobiDB-lite"/>
    </source>
</evidence>
<dbReference type="CDD" id="cd16913">
    <property type="entry name" value="YkuD_like"/>
    <property type="match status" value="1"/>
</dbReference>
<evidence type="ECO:0000256" key="2">
    <source>
        <dbReference type="ARBA" id="ARBA00005992"/>
    </source>
</evidence>
<comment type="pathway">
    <text evidence="1 7">Cell wall biogenesis; peptidoglycan biosynthesis.</text>
</comment>
<dbReference type="AlphaFoldDB" id="A0A516V4F7"/>
<feature type="domain" description="L,D-TPase catalytic" evidence="10">
    <location>
        <begin position="231"/>
        <end position="364"/>
    </location>
</feature>
<name>A0A516V4F7_9GAMM</name>
<reference evidence="11 12" key="1">
    <citation type="submission" date="2019-07" db="EMBL/GenBank/DDBJ databases">
        <title>Lysobacter weifangensis sp. nov., isolated from bensulfuron-methyl contaminated farmland soil.</title>
        <authorList>
            <person name="Zhao H."/>
        </authorList>
    </citation>
    <scope>NUCLEOTIDE SEQUENCE [LARGE SCALE GENOMIC DNA]</scope>
    <source>
        <strain evidence="11 12">CC-Bw-6</strain>
    </source>
</reference>
<dbReference type="OrthoDB" id="9787225at2"/>
<dbReference type="InterPro" id="IPR005490">
    <property type="entry name" value="LD_TPept_cat_dom"/>
</dbReference>
<keyword evidence="4 7" id="KW-0133">Cell shape</keyword>
<dbReference type="Proteomes" id="UP000315891">
    <property type="component" value="Chromosome"/>
</dbReference>
<comment type="similarity">
    <text evidence="2">Belongs to the YkuD family.</text>
</comment>
<evidence type="ECO:0000256" key="5">
    <source>
        <dbReference type="ARBA" id="ARBA00022984"/>
    </source>
</evidence>
<evidence type="ECO:0000256" key="4">
    <source>
        <dbReference type="ARBA" id="ARBA00022960"/>
    </source>
</evidence>
<evidence type="ECO:0000313" key="11">
    <source>
        <dbReference type="EMBL" id="QDQ73383.1"/>
    </source>
</evidence>
<dbReference type="GO" id="GO:0005576">
    <property type="term" value="C:extracellular region"/>
    <property type="evidence" value="ECO:0007669"/>
    <property type="project" value="TreeGrafter"/>
</dbReference>
<dbReference type="GO" id="GO:0071555">
    <property type="term" value="P:cell wall organization"/>
    <property type="evidence" value="ECO:0007669"/>
    <property type="project" value="UniProtKB-UniRule"/>
</dbReference>
<sequence>MSGRHPLSRNDAMNAHPSSRDPDMRMPVRRLLALCLLACALPNAWAAGADFGNVNGAVDGKALRPVAQANPLAAKNAGPIALVDGELPERSLLRAQILLERAHFSPGEIDAGEGSNTTRAIAAFQRANGLAGSGQLDDATWAALDADTGPVLDRYTLTDADIAGPYVSVPGSMLAKAKLKKLGYGSLDEMLGERFHSSPTLLHRLNPGKAFVAGTELLVPKIDAAPLAAPSRVLVLGDDYSVNLVDGEGRIYARFPATYGSVHDPLPVGDWDIRGVWRNPTYHYNPALFWDGNRNDPKATIQPGPNNPVGVAWISLSKPHVGIHGTPEPSRISKTQSHGCIRLTNWSVLQVASAIGAGTPVLISETMPSPDTLRTSVAAAPTTVEAPLPTPTTLPTPASTTVPAPADVPSDANLPTPSTIPPAPADALPTTTPPPQSQPAPTPPAIPDETQPAPPPAG</sequence>
<proteinExistence type="inferred from homology"/>
<dbReference type="PANTHER" id="PTHR30582">
    <property type="entry name" value="L,D-TRANSPEPTIDASE"/>
    <property type="match status" value="1"/>
</dbReference>
<feature type="active site" description="Nucleophile" evidence="7">
    <location>
        <position position="340"/>
    </location>
</feature>
<dbReference type="EMBL" id="CP041742">
    <property type="protein sequence ID" value="QDQ73383.1"/>
    <property type="molecule type" value="Genomic_DNA"/>
</dbReference>
<dbReference type="PROSITE" id="PS52029">
    <property type="entry name" value="LD_TPASE"/>
    <property type="match status" value="1"/>
</dbReference>
<dbReference type="GO" id="GO:0018104">
    <property type="term" value="P:peptidoglycan-protein cross-linking"/>
    <property type="evidence" value="ECO:0007669"/>
    <property type="project" value="TreeGrafter"/>
</dbReference>
<dbReference type="InterPro" id="IPR036365">
    <property type="entry name" value="PGBD-like_sf"/>
</dbReference>
<organism evidence="11 12">
    <name type="scientific">Pseudoluteimonas lycopersici</name>
    <dbReference type="NCBI Taxonomy" id="1324796"/>
    <lineage>
        <taxon>Bacteria</taxon>
        <taxon>Pseudomonadati</taxon>
        <taxon>Pseudomonadota</taxon>
        <taxon>Gammaproteobacteria</taxon>
        <taxon>Lysobacterales</taxon>
        <taxon>Lysobacteraceae</taxon>
        <taxon>Pseudoluteimonas</taxon>
    </lineage>
</organism>
<evidence type="ECO:0000259" key="10">
    <source>
        <dbReference type="PROSITE" id="PS52029"/>
    </source>
</evidence>
<dbReference type="InterPro" id="IPR036366">
    <property type="entry name" value="PGBDSf"/>
</dbReference>
<keyword evidence="6 7" id="KW-0961">Cell wall biogenesis/degradation</keyword>
<evidence type="ECO:0000313" key="12">
    <source>
        <dbReference type="Proteomes" id="UP000315891"/>
    </source>
</evidence>
<keyword evidence="5 7" id="KW-0573">Peptidoglycan synthesis</keyword>
<feature type="region of interest" description="Disordered" evidence="8">
    <location>
        <begin position="382"/>
        <end position="458"/>
    </location>
</feature>
<keyword evidence="3" id="KW-0808">Transferase</keyword>
<dbReference type="Pfam" id="PF01471">
    <property type="entry name" value="PG_binding_1"/>
    <property type="match status" value="1"/>
</dbReference>
<feature type="active site" description="Proton donor/acceptor" evidence="7">
    <location>
        <position position="324"/>
    </location>
</feature>
<accession>A0A516V4F7</accession>
<protein>
    <submittedName>
        <fullName evidence="11">L,D-transpeptidase family protein</fullName>
    </submittedName>
</protein>
<evidence type="ECO:0000256" key="9">
    <source>
        <dbReference type="SAM" id="SignalP"/>
    </source>
</evidence>
<feature type="signal peptide" evidence="9">
    <location>
        <begin position="1"/>
        <end position="46"/>
    </location>
</feature>
<evidence type="ECO:0000256" key="3">
    <source>
        <dbReference type="ARBA" id="ARBA00022679"/>
    </source>
</evidence>
<dbReference type="InterPro" id="IPR002477">
    <property type="entry name" value="Peptidoglycan-bd-like"/>
</dbReference>
<feature type="compositionally biased region" description="Pro residues" evidence="8">
    <location>
        <begin position="431"/>
        <end position="458"/>
    </location>
</feature>
<dbReference type="InterPro" id="IPR038063">
    <property type="entry name" value="Transpep_catalytic_dom"/>
</dbReference>
<evidence type="ECO:0000256" key="7">
    <source>
        <dbReference type="PROSITE-ProRule" id="PRU01373"/>
    </source>
</evidence>
<keyword evidence="12" id="KW-1185">Reference proteome</keyword>
<dbReference type="PANTHER" id="PTHR30582:SF30">
    <property type="entry name" value="BLR4375 PROTEIN"/>
    <property type="match status" value="1"/>
</dbReference>
<dbReference type="GO" id="GO:0071972">
    <property type="term" value="F:peptidoglycan L,D-transpeptidase activity"/>
    <property type="evidence" value="ECO:0007669"/>
    <property type="project" value="TreeGrafter"/>
</dbReference>
<dbReference type="Gene3D" id="2.40.440.10">
    <property type="entry name" value="L,D-transpeptidase catalytic domain-like"/>
    <property type="match status" value="1"/>
</dbReference>
<dbReference type="Pfam" id="PF03734">
    <property type="entry name" value="YkuD"/>
    <property type="match status" value="1"/>
</dbReference>
<evidence type="ECO:0000256" key="1">
    <source>
        <dbReference type="ARBA" id="ARBA00004752"/>
    </source>
</evidence>
<feature type="chain" id="PRO_5022171024" evidence="9">
    <location>
        <begin position="47"/>
        <end position="458"/>
    </location>
</feature>
<dbReference type="UniPathway" id="UPA00219"/>
<dbReference type="SUPFAM" id="SSF141523">
    <property type="entry name" value="L,D-transpeptidase catalytic domain-like"/>
    <property type="match status" value="1"/>
</dbReference>
<dbReference type="Gene3D" id="1.10.101.10">
    <property type="entry name" value="PGBD-like superfamily/PGBD"/>
    <property type="match status" value="1"/>
</dbReference>
<dbReference type="GO" id="GO:0008360">
    <property type="term" value="P:regulation of cell shape"/>
    <property type="evidence" value="ECO:0007669"/>
    <property type="project" value="UniProtKB-UniRule"/>
</dbReference>
<dbReference type="InterPro" id="IPR050979">
    <property type="entry name" value="LD-transpeptidase"/>
</dbReference>
<keyword evidence="9" id="KW-0732">Signal</keyword>
<dbReference type="GO" id="GO:0016740">
    <property type="term" value="F:transferase activity"/>
    <property type="evidence" value="ECO:0007669"/>
    <property type="project" value="UniProtKB-KW"/>
</dbReference>
<feature type="region of interest" description="Disordered" evidence="8">
    <location>
        <begin position="1"/>
        <end position="23"/>
    </location>
</feature>